<feature type="compositionally biased region" description="Polar residues" evidence="6">
    <location>
        <begin position="64"/>
        <end position="79"/>
    </location>
</feature>
<feature type="region of interest" description="Disordered" evidence="6">
    <location>
        <begin position="143"/>
        <end position="164"/>
    </location>
</feature>
<evidence type="ECO:0000256" key="5">
    <source>
        <dbReference type="HAMAP-Rule" id="MF_03045"/>
    </source>
</evidence>
<dbReference type="GO" id="GO:0000956">
    <property type="term" value="P:nuclear-transcribed mRNA catabolic process"/>
    <property type="evidence" value="ECO:0007669"/>
    <property type="project" value="UniProtKB-UniRule"/>
</dbReference>
<comment type="cofactor">
    <cofactor evidence="5">
        <name>Mg(2+)</name>
        <dbReference type="ChEBI" id="CHEBI:18420"/>
    </cofactor>
    <cofactor evidence="5">
        <name>Mn(2+)</name>
        <dbReference type="ChEBI" id="CHEBI:29035"/>
    </cofactor>
</comment>
<sequence length="1261" mass="140710">MRAAFEQSTPERNGDCDKEKKKKRRSNRRSKHNPSLTTSASYTSVNGILGEASECMENGRIDANLTSPSNYSSLTQQENHSNHPIEHGLTGGNKIAFSSLPSLHINDQAELSASQNLINQNHHSSDAGGRIIKSCPEQIASGRNSGISSNQLSPPADLTENNTQRKYFPSHWSIDDVNEGLQKGDIFKALFRVNAHNRLEAYCKIDGLPVDVLINGIASQNRAVEGDIVAIKVDPFTVWTKMKGTSEAHDNIKSMDDANLPAEPTEKNSHNCKGKNKFDADGKSDSFRSSSLPDKRCCSEDKVLDGISCDDLLSNYEQCDINQLSVVDPSQAHHSSNQYDVSKIIGRICALINLYPAKRPTGRVVTILEKSRLRDNVVGHLNVKKFLSFQEFYVKENTKSCLSPSQNGGYVQLMPNDARFPIMMVLAGDLPDCIKKRLDNGDVTVENELVAARIYDWVKESSSPRAHVLHVLGRGSEVESHIDAILFENAIRTCEFSHDSLSCIPHTPWKIPHEELRCRRDIRNLCIFTIDPSSASDLDDALSVQKLANDIFRVGIHIADVSYFVLPDTALDKEAQIRSTSVYLLQRKIPMLPPLLSENIGSLNPGVDRLAFSLFLDINGCGDVKDYWIERTVICCCCKLSYEYAQDIIDGLIDSDSPEIFGNNCPQLHGQFTWHDVISSVKLLHEISKTLKEKRFRDGALRLENSKLIYLYDEYGIPYDSMFYEQKDSNFLVEEFMLLANRTVAEVISRTFPDSALLRRHPEPMLRKLREFESFCSKHGFELDTSSSVHFQQSLEQIRTKLHDDPLLFDILISYATRPMQLATYFCSGELKDGEKRNHYALAVPLYTHFTSPLRRYPDIVVHRTLAAAIEAEKVYLKHQGIIQKVNSDKEMRCFTGIYFDKDAADSLEGREALSFAALKHGVPCSKLLSDVALHCNDRKLASKHIADGCEKLYMWALLKKKRILFSDARVLGLGPRFMSVYIQKLAIERRIYYDEVEGLAVEWLDTTSTLVLSFFCSRRSHRSRGSVKWKALEDVALVISPCDQNVNKRTLGVCPNGGASKGGSAAVEQDSNLKSHVSDIGVDPAVFPLTVRLLSTIPVALHAVGGDDGPIDIGHVTAIRLDVSIACDCEMDFSRKVMLKLGGSYFGLMVSFALSINGQASESYFAERASTGESFFSVGGKEVLRKAVAQALPTYVMFLCCGGDVFWLKGSADVLGPVRTLFFKHPWLSREQTVLPVTLPPFDRAVITVSELRLGNGSWD</sequence>
<dbReference type="GO" id="GO:0000175">
    <property type="term" value="F:3'-5'-RNA exonuclease activity"/>
    <property type="evidence" value="ECO:0007669"/>
    <property type="project" value="UniProtKB-UniRule"/>
</dbReference>
<dbReference type="EC" id="3.1.13.-" evidence="5"/>
<dbReference type="Proteomes" id="UP000321947">
    <property type="component" value="Unassembled WGS sequence"/>
</dbReference>
<accession>A0A5D3CLM1</accession>
<name>A0A5D3CLM1_CUCMM</name>
<feature type="compositionally biased region" description="Polar residues" evidence="6">
    <location>
        <begin position="33"/>
        <end position="42"/>
    </location>
</feature>
<protein>
    <recommendedName>
        <fullName evidence="5">DIS3-like exonuclease 2</fullName>
        <ecNumber evidence="5">3.1.13.-</ecNumber>
    </recommendedName>
</protein>
<dbReference type="InterPro" id="IPR012340">
    <property type="entry name" value="NA-bd_OB-fold"/>
</dbReference>
<keyword evidence="5" id="KW-0378">Hydrolase</keyword>
<gene>
    <name evidence="9" type="ORF">E5676_scaffold1827G00340</name>
    <name evidence="8" type="ORF">E6C27_scaffold616G00450</name>
</gene>
<dbReference type="EMBL" id="SSTE01002041">
    <property type="protein sequence ID" value="KAA0063916.1"/>
    <property type="molecule type" value="Genomic_DNA"/>
</dbReference>
<dbReference type="Gene3D" id="2.40.50.700">
    <property type="match status" value="1"/>
</dbReference>
<dbReference type="Pfam" id="PF00773">
    <property type="entry name" value="RNB"/>
    <property type="match status" value="1"/>
</dbReference>
<evidence type="ECO:0000256" key="4">
    <source>
        <dbReference type="ARBA" id="ARBA00022884"/>
    </source>
</evidence>
<organism evidence="9 11">
    <name type="scientific">Cucumis melo var. makuwa</name>
    <name type="common">Oriental melon</name>
    <dbReference type="NCBI Taxonomy" id="1194695"/>
    <lineage>
        <taxon>Eukaryota</taxon>
        <taxon>Viridiplantae</taxon>
        <taxon>Streptophyta</taxon>
        <taxon>Embryophyta</taxon>
        <taxon>Tracheophyta</taxon>
        <taxon>Spermatophyta</taxon>
        <taxon>Magnoliopsida</taxon>
        <taxon>eudicotyledons</taxon>
        <taxon>Gunneridae</taxon>
        <taxon>Pentapetalae</taxon>
        <taxon>rosids</taxon>
        <taxon>fabids</taxon>
        <taxon>Cucurbitales</taxon>
        <taxon>Cucurbitaceae</taxon>
        <taxon>Benincaseae</taxon>
        <taxon>Cucumis</taxon>
    </lineage>
</organism>
<keyword evidence="5" id="KW-0464">Manganese</keyword>
<proteinExistence type="inferred from homology"/>
<keyword evidence="3 5" id="KW-0460">Magnesium</keyword>
<feature type="region of interest" description="Disordered" evidence="6">
    <location>
        <begin position="255"/>
        <end position="290"/>
    </location>
</feature>
<evidence type="ECO:0000313" key="9">
    <source>
        <dbReference type="EMBL" id="TYK11316.1"/>
    </source>
</evidence>
<comment type="caution">
    <text evidence="9">The sequence shown here is derived from an EMBL/GenBank/DDBJ whole genome shotgun (WGS) entry which is preliminary data.</text>
</comment>
<feature type="region of interest" description="Disordered" evidence="6">
    <location>
        <begin position="1"/>
        <end position="42"/>
    </location>
</feature>
<keyword evidence="5 9" id="KW-0269">Exonuclease</keyword>
<keyword evidence="2 5" id="KW-0479">Metal-binding</keyword>
<dbReference type="PROSITE" id="PS01175">
    <property type="entry name" value="RIBONUCLEASE_II"/>
    <property type="match status" value="1"/>
</dbReference>
<comment type="function">
    <text evidence="5">3'-5'-exoribonuclease that specifically recognizes RNAs polyuridylated at their 3' end and mediates their degradation. Component of an exosome-independent RNA degradation pathway that mediates degradation of cytoplasmic mRNAs that have been deadenylated and subsequently uridylated at their 3'.</text>
</comment>
<dbReference type="InterPro" id="IPR001900">
    <property type="entry name" value="RNase_II/R"/>
</dbReference>
<dbReference type="InterPro" id="IPR041505">
    <property type="entry name" value="Dis3_CSD2"/>
</dbReference>
<feature type="compositionally biased region" description="Polar residues" evidence="6">
    <location>
        <begin position="1"/>
        <end position="11"/>
    </location>
</feature>
<dbReference type="FunFam" id="2.40.50.690:FF:000007">
    <property type="entry name" value="DIS3-like exonuclease 2"/>
    <property type="match status" value="1"/>
</dbReference>
<dbReference type="STRING" id="1194695.A0A5D3CLM1"/>
<evidence type="ECO:0000256" key="2">
    <source>
        <dbReference type="ARBA" id="ARBA00022723"/>
    </source>
</evidence>
<feature type="domain" description="RNB" evidence="7">
    <location>
        <begin position="519"/>
        <end position="872"/>
    </location>
</feature>
<feature type="site" description="Important for catalytic activity" evidence="5">
    <location>
        <position position="539"/>
    </location>
</feature>
<dbReference type="InterPro" id="IPR022966">
    <property type="entry name" value="RNase_II/R_CS"/>
</dbReference>
<evidence type="ECO:0000313" key="8">
    <source>
        <dbReference type="EMBL" id="KAA0063916.1"/>
    </source>
</evidence>
<evidence type="ECO:0000256" key="6">
    <source>
        <dbReference type="SAM" id="MobiDB-lite"/>
    </source>
</evidence>
<dbReference type="Proteomes" id="UP000321393">
    <property type="component" value="Unassembled WGS sequence"/>
</dbReference>
<dbReference type="PANTHER" id="PTHR23355">
    <property type="entry name" value="RIBONUCLEASE"/>
    <property type="match status" value="1"/>
</dbReference>
<feature type="compositionally biased region" description="Basic residues" evidence="6">
    <location>
        <begin position="20"/>
        <end position="32"/>
    </location>
</feature>
<dbReference type="GO" id="GO:0000932">
    <property type="term" value="C:P-body"/>
    <property type="evidence" value="ECO:0007669"/>
    <property type="project" value="UniProtKB-SubCell"/>
</dbReference>
<dbReference type="AlphaFoldDB" id="A0A5D3CLM1"/>
<evidence type="ECO:0000313" key="10">
    <source>
        <dbReference type="Proteomes" id="UP000321393"/>
    </source>
</evidence>
<keyword evidence="4 5" id="KW-0694">RNA-binding</keyword>
<dbReference type="EMBL" id="SSTD01010850">
    <property type="protein sequence ID" value="TYK11316.1"/>
    <property type="molecule type" value="Genomic_DNA"/>
</dbReference>
<comment type="similarity">
    <text evidence="5">Belongs to the RNR ribonuclease family. DIS3L2 subfamily.</text>
</comment>
<dbReference type="SUPFAM" id="SSF50249">
    <property type="entry name" value="Nucleic acid-binding proteins"/>
    <property type="match status" value="2"/>
</dbReference>
<dbReference type="SMART" id="SM00955">
    <property type="entry name" value="RNB"/>
    <property type="match status" value="1"/>
</dbReference>
<comment type="subcellular location">
    <subcellularLocation>
        <location evidence="5">Cytoplasm</location>
    </subcellularLocation>
    <subcellularLocation>
        <location evidence="5">Cytoplasm</location>
        <location evidence="5">P-body</location>
    </subcellularLocation>
</comment>
<dbReference type="Pfam" id="PF17849">
    <property type="entry name" value="OB_Dis3"/>
    <property type="match status" value="1"/>
</dbReference>
<dbReference type="OrthoDB" id="372421at2759"/>
<evidence type="ECO:0000256" key="3">
    <source>
        <dbReference type="ARBA" id="ARBA00022842"/>
    </source>
</evidence>
<evidence type="ECO:0000256" key="1">
    <source>
        <dbReference type="ARBA" id="ARBA00022490"/>
    </source>
</evidence>
<dbReference type="GO" id="GO:0003723">
    <property type="term" value="F:RNA binding"/>
    <property type="evidence" value="ECO:0007669"/>
    <property type="project" value="UniProtKB-KW"/>
</dbReference>
<feature type="region of interest" description="Disordered" evidence="6">
    <location>
        <begin position="61"/>
        <end position="90"/>
    </location>
</feature>
<evidence type="ECO:0000313" key="11">
    <source>
        <dbReference type="Proteomes" id="UP000321947"/>
    </source>
</evidence>
<dbReference type="InterPro" id="IPR050180">
    <property type="entry name" value="RNR_Ribonuclease"/>
</dbReference>
<dbReference type="Gene3D" id="2.40.50.690">
    <property type="match status" value="1"/>
</dbReference>
<keyword evidence="1 5" id="KW-0963">Cytoplasm</keyword>
<evidence type="ECO:0000259" key="7">
    <source>
        <dbReference type="SMART" id="SM00955"/>
    </source>
</evidence>
<feature type="binding site" evidence="5">
    <location>
        <position position="531"/>
    </location>
    <ligand>
        <name>Mg(2+)</name>
        <dbReference type="ChEBI" id="CHEBI:18420"/>
    </ligand>
</feature>
<dbReference type="GO" id="GO:1990074">
    <property type="term" value="P:polyuridylation-dependent mRNA catabolic process"/>
    <property type="evidence" value="ECO:0007669"/>
    <property type="project" value="UniProtKB-UniRule"/>
</dbReference>
<dbReference type="HAMAP" id="MF_03045">
    <property type="entry name" value="DIS3L2"/>
    <property type="match status" value="1"/>
</dbReference>
<feature type="compositionally biased region" description="Basic and acidic residues" evidence="6">
    <location>
        <begin position="276"/>
        <end position="286"/>
    </location>
</feature>
<keyword evidence="5" id="KW-0540">Nuclease</keyword>
<dbReference type="PANTHER" id="PTHR23355:SF9">
    <property type="entry name" value="DIS3-LIKE EXONUCLEASE 2"/>
    <property type="match status" value="1"/>
</dbReference>
<reference evidence="10 11" key="1">
    <citation type="submission" date="2019-08" db="EMBL/GenBank/DDBJ databases">
        <title>Draft genome sequences of two oriental melons (Cucumis melo L. var makuwa).</title>
        <authorList>
            <person name="Kwon S.-Y."/>
        </authorList>
    </citation>
    <scope>NUCLEOTIDE SEQUENCE [LARGE SCALE GENOMIC DNA]</scope>
    <source>
        <strain evidence="11">cv. Chang Bougi</strain>
        <strain evidence="10">cv. SW 3</strain>
        <tissue evidence="9">Leaf</tissue>
    </source>
</reference>
<dbReference type="GO" id="GO:0046872">
    <property type="term" value="F:metal ion binding"/>
    <property type="evidence" value="ECO:0007669"/>
    <property type="project" value="UniProtKB-KW"/>
</dbReference>
<dbReference type="InterPro" id="IPR028591">
    <property type="entry name" value="DIS3L2"/>
</dbReference>
<feature type="binding site" evidence="5">
    <location>
        <position position="540"/>
    </location>
    <ligand>
        <name>Mg(2+)</name>
        <dbReference type="ChEBI" id="CHEBI:18420"/>
    </ligand>
</feature>